<organism evidence="2 3">
    <name type="scientific">Algisphaera agarilytica</name>
    <dbReference type="NCBI Taxonomy" id="1385975"/>
    <lineage>
        <taxon>Bacteria</taxon>
        <taxon>Pseudomonadati</taxon>
        <taxon>Planctomycetota</taxon>
        <taxon>Phycisphaerae</taxon>
        <taxon>Phycisphaerales</taxon>
        <taxon>Phycisphaeraceae</taxon>
        <taxon>Algisphaera</taxon>
    </lineage>
</organism>
<sequence>MVDRSRQRGLTLIEVVAALALMAGVLTAALVARSRLVEQAQRAELRQEAVALLEVLSDDAAEQVLGPGSFYSDEFFVVVQDRQPPSLDALGLMVRRVSVYPAADEQAPELAAVERFVVRPTPLALEGGGRE</sequence>
<protein>
    <submittedName>
        <fullName evidence="2">Prepilin-type N-terminal cleavage/methylation domain-containing protein</fullName>
    </submittedName>
</protein>
<dbReference type="PROSITE" id="PS00409">
    <property type="entry name" value="PROKAR_NTER_METHYL"/>
    <property type="match status" value="1"/>
</dbReference>
<dbReference type="AlphaFoldDB" id="A0A7X0LK64"/>
<dbReference type="EMBL" id="JACHGY010000001">
    <property type="protein sequence ID" value="MBB6429509.1"/>
    <property type="molecule type" value="Genomic_DNA"/>
</dbReference>
<feature type="transmembrane region" description="Helical" evidence="1">
    <location>
        <begin position="12"/>
        <end position="32"/>
    </location>
</feature>
<dbReference type="Pfam" id="PF07963">
    <property type="entry name" value="N_methyl"/>
    <property type="match status" value="1"/>
</dbReference>
<reference evidence="2 3" key="1">
    <citation type="submission" date="2020-08" db="EMBL/GenBank/DDBJ databases">
        <title>Genomic Encyclopedia of Type Strains, Phase IV (KMG-IV): sequencing the most valuable type-strain genomes for metagenomic binning, comparative biology and taxonomic classification.</title>
        <authorList>
            <person name="Goeker M."/>
        </authorList>
    </citation>
    <scope>NUCLEOTIDE SEQUENCE [LARGE SCALE GENOMIC DNA]</scope>
    <source>
        <strain evidence="2 3">DSM 103725</strain>
    </source>
</reference>
<dbReference type="Proteomes" id="UP000541810">
    <property type="component" value="Unassembled WGS sequence"/>
</dbReference>
<dbReference type="InterPro" id="IPR012902">
    <property type="entry name" value="N_methyl_site"/>
</dbReference>
<evidence type="ECO:0000313" key="2">
    <source>
        <dbReference type="EMBL" id="MBB6429509.1"/>
    </source>
</evidence>
<dbReference type="RefSeq" id="WP_184677084.1">
    <property type="nucleotide sequence ID" value="NZ_JACHGY010000001.1"/>
</dbReference>
<keyword evidence="1" id="KW-0472">Membrane</keyword>
<comment type="caution">
    <text evidence="2">The sequence shown here is derived from an EMBL/GenBank/DDBJ whole genome shotgun (WGS) entry which is preliminary data.</text>
</comment>
<name>A0A7X0LK64_9BACT</name>
<keyword evidence="1" id="KW-0812">Transmembrane</keyword>
<gene>
    <name evidence="2" type="ORF">HNQ40_001315</name>
</gene>
<dbReference type="NCBIfam" id="TIGR02532">
    <property type="entry name" value="IV_pilin_GFxxxE"/>
    <property type="match status" value="1"/>
</dbReference>
<keyword evidence="1" id="KW-1133">Transmembrane helix</keyword>
<proteinExistence type="predicted"/>
<evidence type="ECO:0000313" key="3">
    <source>
        <dbReference type="Proteomes" id="UP000541810"/>
    </source>
</evidence>
<keyword evidence="3" id="KW-1185">Reference proteome</keyword>
<evidence type="ECO:0000256" key="1">
    <source>
        <dbReference type="SAM" id="Phobius"/>
    </source>
</evidence>
<accession>A0A7X0LK64</accession>